<dbReference type="HOGENOM" id="CLU_1088676_0_0_3"/>
<organism evidence="2 3">
    <name type="scientific">Crinalium epipsammum PCC 9333</name>
    <dbReference type="NCBI Taxonomy" id="1173022"/>
    <lineage>
        <taxon>Bacteria</taxon>
        <taxon>Bacillati</taxon>
        <taxon>Cyanobacteriota</taxon>
        <taxon>Cyanophyceae</taxon>
        <taxon>Gomontiellales</taxon>
        <taxon>Gomontiellaceae</taxon>
        <taxon>Crinalium</taxon>
    </lineage>
</organism>
<evidence type="ECO:0000313" key="2">
    <source>
        <dbReference type="EMBL" id="AFZ11514.1"/>
    </source>
</evidence>
<feature type="region of interest" description="Disordered" evidence="1">
    <location>
        <begin position="235"/>
        <end position="255"/>
    </location>
</feature>
<reference evidence="2 3" key="1">
    <citation type="submission" date="2012-06" db="EMBL/GenBank/DDBJ databases">
        <title>Finished chromosome of genome of Crinalium epipsammum PCC 9333.</title>
        <authorList>
            <consortium name="US DOE Joint Genome Institute"/>
            <person name="Gugger M."/>
            <person name="Coursin T."/>
            <person name="Rippka R."/>
            <person name="Tandeau De Marsac N."/>
            <person name="Huntemann M."/>
            <person name="Wei C.-L."/>
            <person name="Han J."/>
            <person name="Detter J.C."/>
            <person name="Han C."/>
            <person name="Tapia R."/>
            <person name="Davenport K."/>
            <person name="Daligault H."/>
            <person name="Erkkila T."/>
            <person name="Gu W."/>
            <person name="Munk A.C.C."/>
            <person name="Teshima H."/>
            <person name="Xu Y."/>
            <person name="Chain P."/>
            <person name="Chen A."/>
            <person name="Krypides N."/>
            <person name="Mavromatis K."/>
            <person name="Markowitz V."/>
            <person name="Szeto E."/>
            <person name="Ivanova N."/>
            <person name="Mikhailova N."/>
            <person name="Ovchinnikova G."/>
            <person name="Pagani I."/>
            <person name="Pati A."/>
            <person name="Goodwin L."/>
            <person name="Peters L."/>
            <person name="Pitluck S."/>
            <person name="Woyke T."/>
            <person name="Kerfeld C."/>
        </authorList>
    </citation>
    <scope>NUCLEOTIDE SEQUENCE [LARGE SCALE GENOMIC DNA]</scope>
    <source>
        <strain evidence="2 3">PCC 9333</strain>
    </source>
</reference>
<feature type="compositionally biased region" description="Low complexity" evidence="1">
    <location>
        <begin position="239"/>
        <end position="255"/>
    </location>
</feature>
<sequence>MELLVKTLAESIKSTEQELRSALSTLGFQIASKKRQNVVSGTVKHALLLDNTEITADKATKELAAIALEFSKTIDEVATFIAEYKAPENGDATDMSEISESASTIEDEIELEELKEETLSAIDTAEQAILQREANENTTFGDLGGLILEADLVMKLQQGRARAWENPNTRKALEGLIKQGSQHKLATLLGKPMTNGVMKLKSLTNILKPTLTVNITSTEVENKLPAVRTAAPSKLLAQASTSTPNSTTTATLPTG</sequence>
<dbReference type="STRING" id="1173022.Cri9333_0564"/>
<dbReference type="Proteomes" id="UP000010472">
    <property type="component" value="Chromosome"/>
</dbReference>
<evidence type="ECO:0000313" key="3">
    <source>
        <dbReference type="Proteomes" id="UP000010472"/>
    </source>
</evidence>
<evidence type="ECO:0000256" key="1">
    <source>
        <dbReference type="SAM" id="MobiDB-lite"/>
    </source>
</evidence>
<dbReference type="AlphaFoldDB" id="K9VVC4"/>
<protein>
    <submittedName>
        <fullName evidence="2">Uncharacterized protein</fullName>
    </submittedName>
</protein>
<proteinExistence type="predicted"/>
<gene>
    <name evidence="2" type="ORF">Cri9333_0564</name>
</gene>
<dbReference type="EMBL" id="CP003620">
    <property type="protein sequence ID" value="AFZ11514.1"/>
    <property type="molecule type" value="Genomic_DNA"/>
</dbReference>
<name>K9VVC4_9CYAN</name>
<dbReference type="PATRIC" id="fig|1173022.3.peg.614"/>
<accession>K9VVC4</accession>
<dbReference type="RefSeq" id="WP_015201648.1">
    <property type="nucleotide sequence ID" value="NC_019753.1"/>
</dbReference>
<dbReference type="KEGG" id="cep:Cri9333_0564"/>
<keyword evidence="3" id="KW-1185">Reference proteome</keyword>